<feature type="transmembrane region" description="Helical" evidence="1">
    <location>
        <begin position="29"/>
        <end position="46"/>
    </location>
</feature>
<evidence type="ECO:0000313" key="3">
    <source>
        <dbReference type="WBParaSite" id="SMUV_0000399601-mRNA-1"/>
    </source>
</evidence>
<accession>A0A0N5AHX7</accession>
<dbReference type="Proteomes" id="UP000046393">
    <property type="component" value="Unplaced"/>
</dbReference>
<name>A0A0N5AHX7_9BILA</name>
<proteinExistence type="predicted"/>
<reference evidence="3" key="1">
    <citation type="submission" date="2017-02" db="UniProtKB">
        <authorList>
            <consortium name="WormBaseParasite"/>
        </authorList>
    </citation>
    <scope>IDENTIFICATION</scope>
</reference>
<dbReference type="AlphaFoldDB" id="A0A0N5AHX7"/>
<keyword evidence="1" id="KW-0812">Transmembrane</keyword>
<organism evidence="2 3">
    <name type="scientific">Syphacia muris</name>
    <dbReference type="NCBI Taxonomy" id="451379"/>
    <lineage>
        <taxon>Eukaryota</taxon>
        <taxon>Metazoa</taxon>
        <taxon>Ecdysozoa</taxon>
        <taxon>Nematoda</taxon>
        <taxon>Chromadorea</taxon>
        <taxon>Rhabditida</taxon>
        <taxon>Spirurina</taxon>
        <taxon>Oxyuridomorpha</taxon>
        <taxon>Oxyuroidea</taxon>
        <taxon>Oxyuridae</taxon>
        <taxon>Syphacia</taxon>
    </lineage>
</organism>
<evidence type="ECO:0000256" key="1">
    <source>
        <dbReference type="SAM" id="Phobius"/>
    </source>
</evidence>
<keyword evidence="2" id="KW-1185">Reference proteome</keyword>
<sequence length="78" mass="8828">MCSLLILAFGSICPYNLLSDRGANLLTVNSLILVPGYTVCIVVLFYQKNPFRRHKSTIASADSLRYIEFRYSVHINNC</sequence>
<evidence type="ECO:0000313" key="2">
    <source>
        <dbReference type="Proteomes" id="UP000046393"/>
    </source>
</evidence>
<keyword evidence="1" id="KW-0472">Membrane</keyword>
<protein>
    <submittedName>
        <fullName evidence="3">Aa_trans domain-containing protein</fullName>
    </submittedName>
</protein>
<dbReference type="WBParaSite" id="SMUV_0000399601-mRNA-1">
    <property type="protein sequence ID" value="SMUV_0000399601-mRNA-1"/>
    <property type="gene ID" value="SMUV_0000399601"/>
</dbReference>
<keyword evidence="1" id="KW-1133">Transmembrane helix</keyword>